<proteinExistence type="predicted"/>
<evidence type="ECO:0000313" key="3">
    <source>
        <dbReference type="EMBL" id="KFM73155.1"/>
    </source>
</evidence>
<evidence type="ECO:0000256" key="2">
    <source>
        <dbReference type="SAM" id="SignalP"/>
    </source>
</evidence>
<evidence type="ECO:0000256" key="1">
    <source>
        <dbReference type="SAM" id="MobiDB-lite"/>
    </source>
</evidence>
<feature type="compositionally biased region" description="Low complexity" evidence="1">
    <location>
        <begin position="45"/>
        <end position="63"/>
    </location>
</feature>
<dbReference type="AlphaFoldDB" id="A0A087U716"/>
<feature type="region of interest" description="Disordered" evidence="1">
    <location>
        <begin position="26"/>
        <end position="78"/>
    </location>
</feature>
<sequence length="118" mass="12599">MEHQVFVAIATCLLLVSLASGLTTIESTSSTTRASSTEKVMTAEGTTTTTTSTVTTPTSTTTGVPPPQSSTEWQDMEEAESESLVSFVVAEIQKLKVEHKELDECQELDLSTVLSGKK</sequence>
<protein>
    <submittedName>
        <fullName evidence="3">Uncharacterized protein</fullName>
    </submittedName>
</protein>
<accession>A0A087U716</accession>
<dbReference type="OrthoDB" id="6437636at2759"/>
<name>A0A087U716_STEMI</name>
<dbReference type="EMBL" id="KK118517">
    <property type="protein sequence ID" value="KFM73155.1"/>
    <property type="molecule type" value="Genomic_DNA"/>
</dbReference>
<gene>
    <name evidence="3" type="ORF">X975_18724</name>
</gene>
<feature type="signal peptide" evidence="2">
    <location>
        <begin position="1"/>
        <end position="21"/>
    </location>
</feature>
<keyword evidence="2" id="KW-0732">Signal</keyword>
<organism evidence="3 4">
    <name type="scientific">Stegodyphus mimosarum</name>
    <name type="common">African social velvet spider</name>
    <dbReference type="NCBI Taxonomy" id="407821"/>
    <lineage>
        <taxon>Eukaryota</taxon>
        <taxon>Metazoa</taxon>
        <taxon>Ecdysozoa</taxon>
        <taxon>Arthropoda</taxon>
        <taxon>Chelicerata</taxon>
        <taxon>Arachnida</taxon>
        <taxon>Araneae</taxon>
        <taxon>Araneomorphae</taxon>
        <taxon>Entelegynae</taxon>
        <taxon>Eresoidea</taxon>
        <taxon>Eresidae</taxon>
        <taxon>Stegodyphus</taxon>
    </lineage>
</organism>
<evidence type="ECO:0000313" key="4">
    <source>
        <dbReference type="Proteomes" id="UP000054359"/>
    </source>
</evidence>
<reference evidence="3 4" key="1">
    <citation type="submission" date="2013-11" db="EMBL/GenBank/DDBJ databases">
        <title>Genome sequencing of Stegodyphus mimosarum.</title>
        <authorList>
            <person name="Bechsgaard J."/>
        </authorList>
    </citation>
    <scope>NUCLEOTIDE SEQUENCE [LARGE SCALE GENOMIC DNA]</scope>
</reference>
<keyword evidence="4" id="KW-1185">Reference proteome</keyword>
<feature type="compositionally biased region" description="Low complexity" evidence="1">
    <location>
        <begin position="26"/>
        <end position="37"/>
    </location>
</feature>
<feature type="non-terminal residue" evidence="3">
    <location>
        <position position="118"/>
    </location>
</feature>
<dbReference type="Proteomes" id="UP000054359">
    <property type="component" value="Unassembled WGS sequence"/>
</dbReference>
<feature type="chain" id="PRO_5001830273" evidence="2">
    <location>
        <begin position="22"/>
        <end position="118"/>
    </location>
</feature>